<feature type="domain" description="ABC3 transporter permease C-terminal" evidence="8">
    <location>
        <begin position="253"/>
        <end position="366"/>
    </location>
</feature>
<dbReference type="PANTHER" id="PTHR30572">
    <property type="entry name" value="MEMBRANE COMPONENT OF TRANSPORTER-RELATED"/>
    <property type="match status" value="1"/>
</dbReference>
<protein>
    <submittedName>
        <fullName evidence="9">ABC transport system permease protein</fullName>
    </submittedName>
</protein>
<evidence type="ECO:0000256" key="3">
    <source>
        <dbReference type="ARBA" id="ARBA00022692"/>
    </source>
</evidence>
<evidence type="ECO:0000256" key="7">
    <source>
        <dbReference type="SAM" id="Phobius"/>
    </source>
</evidence>
<evidence type="ECO:0000313" key="9">
    <source>
        <dbReference type="EMBL" id="MDH6219225.1"/>
    </source>
</evidence>
<reference evidence="9 10" key="1">
    <citation type="submission" date="2023-04" db="EMBL/GenBank/DDBJ databases">
        <title>Forest soil microbial communities from Buena Vista Peninsula, Colon Province, Panama.</title>
        <authorList>
            <person name="Bouskill N."/>
        </authorList>
    </citation>
    <scope>NUCLEOTIDE SEQUENCE [LARGE SCALE GENOMIC DNA]</scope>
    <source>
        <strain evidence="9 10">GGS1</strain>
    </source>
</reference>
<feature type="domain" description="ABC3 transporter permease C-terminal" evidence="8">
    <location>
        <begin position="652"/>
        <end position="767"/>
    </location>
</feature>
<dbReference type="RefSeq" id="WP_280880048.1">
    <property type="nucleotide sequence ID" value="NZ_JARXVH010000011.1"/>
</dbReference>
<evidence type="ECO:0000313" key="10">
    <source>
        <dbReference type="Proteomes" id="UP001160499"/>
    </source>
</evidence>
<organism evidence="9 10">
    <name type="scientific">Streptomyces pseudovenezuelae</name>
    <dbReference type="NCBI Taxonomy" id="67350"/>
    <lineage>
        <taxon>Bacteria</taxon>
        <taxon>Bacillati</taxon>
        <taxon>Actinomycetota</taxon>
        <taxon>Actinomycetes</taxon>
        <taxon>Kitasatosporales</taxon>
        <taxon>Streptomycetaceae</taxon>
        <taxon>Streptomyces</taxon>
        <taxon>Streptomyces aurantiacus group</taxon>
    </lineage>
</organism>
<accession>A0ABT6LSC0</accession>
<feature type="transmembrane region" description="Helical" evidence="7">
    <location>
        <begin position="417"/>
        <end position="437"/>
    </location>
</feature>
<comment type="subcellular location">
    <subcellularLocation>
        <location evidence="1">Cell membrane</location>
        <topology evidence="1">Multi-pass membrane protein</topology>
    </subcellularLocation>
</comment>
<keyword evidence="5 7" id="KW-0472">Membrane</keyword>
<dbReference type="EMBL" id="JARXVH010000011">
    <property type="protein sequence ID" value="MDH6219225.1"/>
    <property type="molecule type" value="Genomic_DNA"/>
</dbReference>
<dbReference type="InterPro" id="IPR050250">
    <property type="entry name" value="Macrolide_Exporter_MacB"/>
</dbReference>
<dbReference type="InterPro" id="IPR003838">
    <property type="entry name" value="ABC3_permease_C"/>
</dbReference>
<keyword evidence="2" id="KW-1003">Cell membrane</keyword>
<feature type="transmembrane region" description="Helical" evidence="7">
    <location>
        <begin position="694"/>
        <end position="720"/>
    </location>
</feature>
<feature type="transmembrane region" description="Helical" evidence="7">
    <location>
        <begin position="345"/>
        <end position="364"/>
    </location>
</feature>
<gene>
    <name evidence="9" type="ORF">M2283_006559</name>
</gene>
<evidence type="ECO:0000256" key="4">
    <source>
        <dbReference type="ARBA" id="ARBA00022989"/>
    </source>
</evidence>
<feature type="transmembrane region" description="Helical" evidence="7">
    <location>
        <begin position="302"/>
        <end position="325"/>
    </location>
</feature>
<evidence type="ECO:0000256" key="5">
    <source>
        <dbReference type="ARBA" id="ARBA00023136"/>
    </source>
</evidence>
<feature type="transmembrane region" description="Helical" evidence="7">
    <location>
        <begin position="740"/>
        <end position="764"/>
    </location>
</feature>
<keyword evidence="4 7" id="KW-1133">Transmembrane helix</keyword>
<comment type="similarity">
    <text evidence="6">Belongs to the ABC-4 integral membrane protein family.</text>
</comment>
<dbReference type="PANTHER" id="PTHR30572:SF4">
    <property type="entry name" value="ABC TRANSPORTER PERMEASE YTRF"/>
    <property type="match status" value="1"/>
</dbReference>
<feature type="transmembrane region" description="Helical" evidence="7">
    <location>
        <begin position="20"/>
        <end position="42"/>
    </location>
</feature>
<evidence type="ECO:0000256" key="1">
    <source>
        <dbReference type="ARBA" id="ARBA00004651"/>
    </source>
</evidence>
<dbReference type="Proteomes" id="UP001160499">
    <property type="component" value="Unassembled WGS sequence"/>
</dbReference>
<keyword evidence="3 7" id="KW-0812">Transmembrane</keyword>
<comment type="caution">
    <text evidence="9">The sequence shown here is derived from an EMBL/GenBank/DDBJ whole genome shotgun (WGS) entry which is preliminary data.</text>
</comment>
<dbReference type="Pfam" id="PF02687">
    <property type="entry name" value="FtsX"/>
    <property type="match status" value="2"/>
</dbReference>
<name>A0ABT6LSC0_9ACTN</name>
<evidence type="ECO:0000256" key="2">
    <source>
        <dbReference type="ARBA" id="ARBA00022475"/>
    </source>
</evidence>
<evidence type="ECO:0000256" key="6">
    <source>
        <dbReference type="ARBA" id="ARBA00038076"/>
    </source>
</evidence>
<sequence length="782" mass="78960">MSALGRVVRSGVARRRVQTLVIGLAVMMAVTASVLGGSLLVASDAPFDKAFVRQHGSHLTAQFKADRTTSAQLSASADAPGVDAASGPYPTTTINPQVNGMSVAPLSVVGRAKPGGDVDRISLTEGRWVEGPGEIVLSADSGLLARMGLELQFSDLPGSPTLKVVGMARTVSHTADAWVEPSEIAALTPAGTTGGYQMLYRFTEADTAAQIGKGRAAVTAAAPAGSMAGSQSWLALKKVSARDTSLFVPFLVAFGVLGLVMSVLIVGNVVAGTVGTGLRRIGVLKAIGFTPAQVVRAYVGQALLPAAIGTAAGVVIGNLLAVPVLSETADAYGTTGLTVEPWVDIAVVAGALGVVAVAACLSAWRAGRLRTVDALAVGRTPTPGRGRRAAHLAARLPLPRPVSLGLARPFARPARTASMVAAVLFGATAVTFATGLASSLSEVVTARDHNAADVTIGVVGPQAGPGGPPGGSTATPDAAAVDAAIEAQPGTAKHYGSATTQATVSGVTGYTNVVGFDGDASWGGYTMVSGHWMSKAGEAVVPTPFMTATDTKVGDTVTLNAHGKSVTVRIVGEVLDTRNGGMQVYTDAATLENVEPGLQATSQYIAVKSGTSVGSYVSELNGKLQPLGVSSTSAKNESESDTVVILNSLTAILTLMLVAVAGLGVLNGVVLDTHERIRDLGIHKALGMTPRQTISLVVTSVVIAGLIGGALGVPLGMALHGAVMPAMGRSAGLNLPDSVIAVYHAPELVLLGLGGLLIAVLGSLMPAGWAARTRTATALRAE</sequence>
<feature type="transmembrane region" description="Helical" evidence="7">
    <location>
        <begin position="246"/>
        <end position="271"/>
    </location>
</feature>
<keyword evidence="10" id="KW-1185">Reference proteome</keyword>
<feature type="transmembrane region" description="Helical" evidence="7">
    <location>
        <begin position="649"/>
        <end position="673"/>
    </location>
</feature>
<proteinExistence type="inferred from homology"/>
<evidence type="ECO:0000259" key="8">
    <source>
        <dbReference type="Pfam" id="PF02687"/>
    </source>
</evidence>